<keyword evidence="3" id="KW-0238">DNA-binding</keyword>
<sequence>MAKIDDSVKKKVPELRFPGFTDDWEERKLSDIVVRLTKSSNNNQLPKVEFEDIIAGEGRLNKDISRKFDDRKGTLFEPDNILYGKLRPYLKNWLFSDFKGIALGDFWVFKSKNSEPKFVYSLIQADNYQRVANDTSGTKMPRSDWKKVSSSNFSIPTSLEEQQKIGSFFKQIDETIALHQRKLDLLKEQKKGYLQKMFPKNGAKVPELRFAGFADDWEERKLKDVVEKQIKGKAQFEKLAQGDVEYLDTSRLNGGQAILTNGLKDVTLDDILILWDGSKAGTVYHGFEGALGSTLKAYRTSANSKFVYQYLKRHQDNIYNNYRTPNIPHVQKDFLNVFTISVPGSDEQAKIGSFFKKLDDTIALHQRKLDLLKEQKKGFLQKMFV</sequence>
<reference evidence="6" key="1">
    <citation type="journal article" date="2015" name="PLoS ONE">
        <title>The Plasmid Complement of the Cheese Isolate Lactococcus garvieae IPLA 31405 Revealed Adaptation to the Dairy Environment.</title>
        <authorList>
            <person name="Florez A.B."/>
            <person name="Mayo B."/>
        </authorList>
    </citation>
    <scope>NUCLEOTIDE SEQUENCE</scope>
    <source>
        <strain evidence="6">IPLA 31405</strain>
        <plasmid evidence="6">pLG9</plasmid>
    </source>
</reference>
<keyword evidence="2" id="KW-0680">Restriction system</keyword>
<organism evidence="6">
    <name type="scientific">Lactococcus garvieae</name>
    <dbReference type="NCBI Taxonomy" id="1363"/>
    <lineage>
        <taxon>Bacteria</taxon>
        <taxon>Bacillati</taxon>
        <taxon>Bacillota</taxon>
        <taxon>Bacilli</taxon>
        <taxon>Lactobacillales</taxon>
        <taxon>Streptococcaceae</taxon>
        <taxon>Lactococcus</taxon>
    </lineage>
</organism>
<dbReference type="PANTHER" id="PTHR30408">
    <property type="entry name" value="TYPE-1 RESTRICTION ENZYME ECOKI SPECIFICITY PROTEIN"/>
    <property type="match status" value="1"/>
</dbReference>
<name>A0A0D4CCE2_9LACT</name>
<evidence type="ECO:0000256" key="1">
    <source>
        <dbReference type="ARBA" id="ARBA00010923"/>
    </source>
</evidence>
<dbReference type="GO" id="GO:0009307">
    <property type="term" value="P:DNA restriction-modification system"/>
    <property type="evidence" value="ECO:0007669"/>
    <property type="project" value="UniProtKB-KW"/>
</dbReference>
<evidence type="ECO:0000256" key="2">
    <source>
        <dbReference type="ARBA" id="ARBA00022747"/>
    </source>
</evidence>
<dbReference type="Gene3D" id="3.90.220.20">
    <property type="entry name" value="DNA methylase specificity domains"/>
    <property type="match status" value="2"/>
</dbReference>
<accession>A0A0D4CCE2</accession>
<keyword evidence="4" id="KW-0175">Coiled coil</keyword>
<dbReference type="AlphaFoldDB" id="A0A0D4CCE2"/>
<feature type="domain" description="Type I restriction modification DNA specificity" evidence="5">
    <location>
        <begin position="22"/>
        <end position="187"/>
    </location>
</feature>
<dbReference type="PANTHER" id="PTHR30408:SF12">
    <property type="entry name" value="TYPE I RESTRICTION ENZYME MJAVIII SPECIFICITY SUBUNIT"/>
    <property type="match status" value="1"/>
</dbReference>
<feature type="domain" description="Type I restriction modification DNA specificity" evidence="5">
    <location>
        <begin position="215"/>
        <end position="373"/>
    </location>
</feature>
<evidence type="ECO:0000256" key="4">
    <source>
        <dbReference type="SAM" id="Coils"/>
    </source>
</evidence>
<dbReference type="InterPro" id="IPR000055">
    <property type="entry name" value="Restrct_endonuc_typeI_TRD"/>
</dbReference>
<dbReference type="Pfam" id="PF01420">
    <property type="entry name" value="Methylase_S"/>
    <property type="match status" value="2"/>
</dbReference>
<proteinExistence type="inferred from homology"/>
<keyword evidence="6" id="KW-0614">Plasmid</keyword>
<evidence type="ECO:0000313" key="6">
    <source>
        <dbReference type="EMBL" id="AJT46504.1"/>
    </source>
</evidence>
<comment type="similarity">
    <text evidence="1">Belongs to the type-I restriction system S methylase family.</text>
</comment>
<dbReference type="InterPro" id="IPR044946">
    <property type="entry name" value="Restrct_endonuc_typeI_TRD_sf"/>
</dbReference>
<dbReference type="SUPFAM" id="SSF116734">
    <property type="entry name" value="DNA methylase specificity domain"/>
    <property type="match status" value="2"/>
</dbReference>
<geneLocation type="plasmid" evidence="6">
    <name>pLG9</name>
</geneLocation>
<protein>
    <submittedName>
        <fullName evidence="6">HsdS</fullName>
    </submittedName>
</protein>
<feature type="coiled-coil region" evidence="4">
    <location>
        <begin position="169"/>
        <end position="196"/>
    </location>
</feature>
<dbReference type="InterPro" id="IPR052021">
    <property type="entry name" value="Type-I_RS_S_subunit"/>
</dbReference>
<dbReference type="EMBL" id="KM007159">
    <property type="protein sequence ID" value="AJT46504.1"/>
    <property type="molecule type" value="Genomic_DNA"/>
</dbReference>
<dbReference type="Gene3D" id="1.10.287.1120">
    <property type="entry name" value="Bipartite methylase S protein"/>
    <property type="match status" value="1"/>
</dbReference>
<evidence type="ECO:0000259" key="5">
    <source>
        <dbReference type="Pfam" id="PF01420"/>
    </source>
</evidence>
<dbReference type="GO" id="GO:0003677">
    <property type="term" value="F:DNA binding"/>
    <property type="evidence" value="ECO:0007669"/>
    <property type="project" value="UniProtKB-KW"/>
</dbReference>
<dbReference type="RefSeq" id="WP_004256082.1">
    <property type="nucleotide sequence ID" value="NZ_JASELV010000024.1"/>
</dbReference>
<evidence type="ECO:0000256" key="3">
    <source>
        <dbReference type="ARBA" id="ARBA00023125"/>
    </source>
</evidence>